<dbReference type="AlphaFoldDB" id="A0AAV2F8J5"/>
<accession>A0AAV2F8J5</accession>
<evidence type="ECO:0000313" key="3">
    <source>
        <dbReference type="Proteomes" id="UP001497516"/>
    </source>
</evidence>
<dbReference type="EMBL" id="OZ034819">
    <property type="protein sequence ID" value="CAL1394544.1"/>
    <property type="molecule type" value="Genomic_DNA"/>
</dbReference>
<name>A0AAV2F8J5_9ROSI</name>
<feature type="region of interest" description="Disordered" evidence="1">
    <location>
        <begin position="195"/>
        <end position="231"/>
    </location>
</feature>
<feature type="compositionally biased region" description="Basic and acidic residues" evidence="1">
    <location>
        <begin position="199"/>
        <end position="223"/>
    </location>
</feature>
<dbReference type="PANTHER" id="PTHR34567:SF9">
    <property type="entry name" value="CONTAINING PROTEIN, PUTATIVE-RELATED"/>
    <property type="match status" value="1"/>
</dbReference>
<reference evidence="2 3" key="1">
    <citation type="submission" date="2024-04" db="EMBL/GenBank/DDBJ databases">
        <authorList>
            <person name="Fracassetti M."/>
        </authorList>
    </citation>
    <scope>NUCLEOTIDE SEQUENCE [LARGE SCALE GENOMIC DNA]</scope>
</reference>
<protein>
    <submittedName>
        <fullName evidence="2">Uncharacterized protein</fullName>
    </submittedName>
</protein>
<proteinExistence type="predicted"/>
<dbReference type="Proteomes" id="UP001497516">
    <property type="component" value="Chromosome 6"/>
</dbReference>
<evidence type="ECO:0000313" key="2">
    <source>
        <dbReference type="EMBL" id="CAL1394544.1"/>
    </source>
</evidence>
<evidence type="ECO:0000256" key="1">
    <source>
        <dbReference type="SAM" id="MobiDB-lite"/>
    </source>
</evidence>
<dbReference type="PANTHER" id="PTHR34567">
    <property type="entry name" value="FK506-BINDING-LIKE PROTEIN"/>
    <property type="match status" value="1"/>
</dbReference>
<gene>
    <name evidence="2" type="ORF">LTRI10_LOCUS35040</name>
</gene>
<organism evidence="2 3">
    <name type="scientific">Linum trigynum</name>
    <dbReference type="NCBI Taxonomy" id="586398"/>
    <lineage>
        <taxon>Eukaryota</taxon>
        <taxon>Viridiplantae</taxon>
        <taxon>Streptophyta</taxon>
        <taxon>Embryophyta</taxon>
        <taxon>Tracheophyta</taxon>
        <taxon>Spermatophyta</taxon>
        <taxon>Magnoliopsida</taxon>
        <taxon>eudicotyledons</taxon>
        <taxon>Gunneridae</taxon>
        <taxon>Pentapetalae</taxon>
        <taxon>rosids</taxon>
        <taxon>fabids</taxon>
        <taxon>Malpighiales</taxon>
        <taxon>Linaceae</taxon>
        <taxon>Linum</taxon>
    </lineage>
</organism>
<feature type="region of interest" description="Disordered" evidence="1">
    <location>
        <begin position="324"/>
        <end position="344"/>
    </location>
</feature>
<sequence length="404" mass="46283">MGNWKNRPSRRWYYNQDRRPPKSYYYHQPPPYEDYIDDGVPVWEKEFCYAVGAVPWHKVVDAKKFSYSQSQILKWDDSAGKEAFHNAKNRYWAVINGLSCDIPPPDPDACIDEINWNPYIDPELIRELEQEYYAPVDDEEMNFGNMKKKTKNMFSDPLEGCSMNPAEDVGNRWETQNFVLGSSAAVTAGCQGWGDQWDDNLKESNDSNKDDNNPWEKARHQGDEAVDGSGGWPVVGDDSWGWNTSVHVAPQSKDWVNGGNTWEGNGAATAVPSKADGWGEFGDGFWGHNEHQPRKWNNGQQPSECIFQASGTLNERGWRNNSSSQAWARKPWDEDAAEESQKSNYRKTNVGCWRTWNKDSWRNEGGNQHGTGYSRTIPRFDGNYDNRAGGHHWRGKKRANFGYN</sequence>
<keyword evidence="3" id="KW-1185">Reference proteome</keyword>